<reference evidence="1 2" key="1">
    <citation type="submission" date="2009-10" db="EMBL/GenBank/DDBJ databases">
        <authorList>
            <person name="Weinstock G."/>
            <person name="Sodergren E."/>
            <person name="Clifton S."/>
            <person name="Fulton L."/>
            <person name="Fulton B."/>
            <person name="Courtney L."/>
            <person name="Fronick C."/>
            <person name="Harrison M."/>
            <person name="Strong C."/>
            <person name="Farmer C."/>
            <person name="Delahaunty K."/>
            <person name="Markovic C."/>
            <person name="Hall O."/>
            <person name="Minx P."/>
            <person name="Tomlinson C."/>
            <person name="Mitreva M."/>
            <person name="Nelson J."/>
            <person name="Hou S."/>
            <person name="Wollam A."/>
            <person name="Pepin K.H."/>
            <person name="Johnson M."/>
            <person name="Bhonagiri V."/>
            <person name="Nash W.E."/>
            <person name="Warren W."/>
            <person name="Chinwalla A."/>
            <person name="Mardis E.R."/>
            <person name="Wilson R.K."/>
        </authorList>
    </citation>
    <scope>NUCLEOTIDE SEQUENCE [LARGE SCALE GENOMIC DNA]</scope>
    <source>
        <strain evidence="2">ATCC 25996 / DSM 4631 / NCTC 10774 / M26</strain>
    </source>
</reference>
<sequence>MRRSSETGFQGFRRPFPFSALLLHHTAKERKPVSMFIKNSTQNIPASSFP</sequence>
<proteinExistence type="predicted"/>
<organism evidence="1 2">
    <name type="scientific">Neisseria mucosa (strain ATCC 25996 / DSM 4631 / NCTC 10774 / M26)</name>
    <dbReference type="NCBI Taxonomy" id="546266"/>
    <lineage>
        <taxon>Bacteria</taxon>
        <taxon>Pseudomonadati</taxon>
        <taxon>Pseudomonadota</taxon>
        <taxon>Betaproteobacteria</taxon>
        <taxon>Neisseriales</taxon>
        <taxon>Neisseriaceae</taxon>
        <taxon>Neisseria</taxon>
    </lineage>
</organism>
<protein>
    <submittedName>
        <fullName evidence="1">Uncharacterized protein</fullName>
    </submittedName>
</protein>
<evidence type="ECO:0000313" key="1">
    <source>
        <dbReference type="EMBL" id="EFC89129.1"/>
    </source>
</evidence>
<accession>D2ZUX3</accession>
<dbReference type="AlphaFoldDB" id="D2ZUX3"/>
<comment type="caution">
    <text evidence="1">The sequence shown here is derived from an EMBL/GenBank/DDBJ whole genome shotgun (WGS) entry which is preliminary data.</text>
</comment>
<evidence type="ECO:0000313" key="2">
    <source>
        <dbReference type="Proteomes" id="UP000003344"/>
    </source>
</evidence>
<dbReference type="Proteomes" id="UP000003344">
    <property type="component" value="Unassembled WGS sequence"/>
</dbReference>
<name>D2ZUX3_NEIM2</name>
<gene>
    <name evidence="1" type="ORF">NEIMUCOT_04414</name>
</gene>
<dbReference type="EMBL" id="ACDX02000004">
    <property type="protein sequence ID" value="EFC89129.1"/>
    <property type="molecule type" value="Genomic_DNA"/>
</dbReference>